<dbReference type="Proteomes" id="UP000887566">
    <property type="component" value="Unplaced"/>
</dbReference>
<keyword evidence="3" id="KW-0732">Signal</keyword>
<dbReference type="GO" id="GO:0005615">
    <property type="term" value="C:extracellular space"/>
    <property type="evidence" value="ECO:0007669"/>
    <property type="project" value="TreeGrafter"/>
</dbReference>
<dbReference type="InterPro" id="IPR017943">
    <property type="entry name" value="Bactericidal_perm-incr_a/b_dom"/>
</dbReference>
<evidence type="ECO:0000256" key="1">
    <source>
        <dbReference type="ARBA" id="ARBA00007292"/>
    </source>
</evidence>
<keyword evidence="6" id="KW-1185">Reference proteome</keyword>
<dbReference type="Pfam" id="PF02886">
    <property type="entry name" value="LBP_BPI_CETP_C"/>
    <property type="match status" value="1"/>
</dbReference>
<dbReference type="Pfam" id="PF01273">
    <property type="entry name" value="LBP_BPI_CETP"/>
    <property type="match status" value="1"/>
</dbReference>
<evidence type="ECO:0000256" key="3">
    <source>
        <dbReference type="SAM" id="SignalP"/>
    </source>
</evidence>
<proteinExistence type="inferred from homology"/>
<dbReference type="SMART" id="SM00329">
    <property type="entry name" value="BPI2"/>
    <property type="match status" value="1"/>
</dbReference>
<protein>
    <submittedName>
        <fullName evidence="7">Uncharacterized protein</fullName>
    </submittedName>
</protein>
<dbReference type="InterPro" id="IPR017942">
    <property type="entry name" value="Lipid-bd_serum_glycop_N"/>
</dbReference>
<dbReference type="GO" id="GO:0008289">
    <property type="term" value="F:lipid binding"/>
    <property type="evidence" value="ECO:0007669"/>
    <property type="project" value="InterPro"/>
</dbReference>
<feature type="chain" id="PRO_5037218402" evidence="3">
    <location>
        <begin position="17"/>
        <end position="559"/>
    </location>
</feature>
<dbReference type="WBParaSite" id="PSAMB.scaffold212size65312.g3310.t1">
    <property type="protein sequence ID" value="PSAMB.scaffold212size65312.g3310.t1"/>
    <property type="gene ID" value="PSAMB.scaffold212size65312.g3310"/>
</dbReference>
<reference evidence="7" key="1">
    <citation type="submission" date="2022-11" db="UniProtKB">
        <authorList>
            <consortium name="WormBaseParasite"/>
        </authorList>
    </citation>
    <scope>IDENTIFICATION</scope>
</reference>
<sequence>MRLVLFFTLFLTSVGASSMRKVSIDGTTYEFNDVNDKNSVRVSLNEDGSAPISLSDEDFAELSNLLSHVNENSLAAGNNEQEELSRTAEPIKSNIRALNSASKSPGTLLRLTKKGLDYGTQIGSRFLETFVRTMAIPDFESDEHGLKSRVHNLKLTQFSMPVLTNGLISPSSLAFQSNGGSAAIRGDFQVKKKILFWISVSGWFEASISNLGLGIQTQLMNNALGKPQISNVGCRADIGNFNFKIHGAGIVGWVVNLFHGMIEKNLKNKVQELVCKKIEQFGMERGNSFLSDMATDVPLFDGFRLDYGLTEAPNVHGLSFDLPLKGETTINGKSDTPFQPNALQLPPTDTKMAAIFLSDYVLNSFLYQAHKAGLSQFQLDKSRKVVEFLRTNCDKKEICIGKLIPALEAKYPNTTGSLHIKTSTHPAMQFMPGQANLIADVVAELTFAKTTILSFNVHGDFDVKSIEIASADNIITAKATINDLKVTNVQTTVPDLGPVGDMIASLGQVGKPIAEVFLNELGQKGFPLPSWRGMQLKNIDISLLSRTLSVACDILYTRV</sequence>
<comment type="similarity">
    <text evidence="1">Belongs to the BPI/LBP/Plunc superfamily. BPI/LBP family.</text>
</comment>
<dbReference type="AlphaFoldDB" id="A0A914VL20"/>
<accession>A0A914VL20</accession>
<dbReference type="PANTHER" id="PTHR10504">
    <property type="entry name" value="BACTERICIDAL PERMEABILITY-INCREASING BPI PROTEIN-RELATED"/>
    <property type="match status" value="1"/>
</dbReference>
<evidence type="ECO:0000313" key="6">
    <source>
        <dbReference type="Proteomes" id="UP000887566"/>
    </source>
</evidence>
<dbReference type="Gene3D" id="3.15.10.10">
    <property type="entry name" value="Bactericidal permeability-increasing protein, domain 1"/>
    <property type="match status" value="1"/>
</dbReference>
<feature type="domain" description="Lipid-binding serum glycoprotein C-terminal" evidence="5">
    <location>
        <begin position="347"/>
        <end position="552"/>
    </location>
</feature>
<evidence type="ECO:0000256" key="2">
    <source>
        <dbReference type="ARBA" id="ARBA00023157"/>
    </source>
</evidence>
<organism evidence="6 7">
    <name type="scientific">Plectus sambesii</name>
    <dbReference type="NCBI Taxonomy" id="2011161"/>
    <lineage>
        <taxon>Eukaryota</taxon>
        <taxon>Metazoa</taxon>
        <taxon>Ecdysozoa</taxon>
        <taxon>Nematoda</taxon>
        <taxon>Chromadorea</taxon>
        <taxon>Plectida</taxon>
        <taxon>Plectina</taxon>
        <taxon>Plectoidea</taxon>
        <taxon>Plectidae</taxon>
        <taxon>Plectus</taxon>
    </lineage>
</organism>
<name>A0A914VL20_9BILA</name>
<evidence type="ECO:0000259" key="5">
    <source>
        <dbReference type="SMART" id="SM00329"/>
    </source>
</evidence>
<feature type="signal peptide" evidence="3">
    <location>
        <begin position="1"/>
        <end position="16"/>
    </location>
</feature>
<evidence type="ECO:0000313" key="7">
    <source>
        <dbReference type="WBParaSite" id="PSAMB.scaffold212size65312.g3310.t1"/>
    </source>
</evidence>
<dbReference type="PANTHER" id="PTHR10504:SF131">
    <property type="entry name" value="BPI2 DOMAIN-CONTAINING PROTEIN"/>
    <property type="match status" value="1"/>
</dbReference>
<feature type="domain" description="Lipid-binding serum glycoprotein N-terminal" evidence="4">
    <location>
        <begin position="110"/>
        <end position="333"/>
    </location>
</feature>
<dbReference type="SUPFAM" id="SSF55394">
    <property type="entry name" value="Bactericidal permeability-increasing protein, BPI"/>
    <property type="match status" value="2"/>
</dbReference>
<evidence type="ECO:0000259" key="4">
    <source>
        <dbReference type="SMART" id="SM00328"/>
    </source>
</evidence>
<keyword evidence="2" id="KW-1015">Disulfide bond</keyword>
<dbReference type="Gene3D" id="3.15.20.10">
    <property type="entry name" value="Bactericidal permeability-increasing protein, domain 2"/>
    <property type="match status" value="1"/>
</dbReference>
<dbReference type="SMART" id="SM00328">
    <property type="entry name" value="BPI1"/>
    <property type="match status" value="1"/>
</dbReference>
<dbReference type="InterPro" id="IPR032942">
    <property type="entry name" value="BPI/LBP/Plunc"/>
</dbReference>
<dbReference type="InterPro" id="IPR001124">
    <property type="entry name" value="Lipid-bd_serum_glycop_C"/>
</dbReference>